<protein>
    <submittedName>
        <fullName evidence="1">3321_t:CDS:1</fullName>
    </submittedName>
</protein>
<feature type="non-terminal residue" evidence="1">
    <location>
        <position position="410"/>
    </location>
</feature>
<evidence type="ECO:0000313" key="2">
    <source>
        <dbReference type="Proteomes" id="UP000789525"/>
    </source>
</evidence>
<accession>A0ACA9M6R9</accession>
<name>A0ACA9M6R9_9GLOM</name>
<dbReference type="EMBL" id="CAJVPT010010775">
    <property type="protein sequence ID" value="CAG8573264.1"/>
    <property type="molecule type" value="Genomic_DNA"/>
</dbReference>
<sequence>MGTTQLNNSEFDESFTEKSVHFDSMAEQTTSKQDAKSEDGSEQGIYLLISHGGRMHDPRGGRRIVSFMEGHIELIHTKDLTIELREEMCTMVLLAFGNLDMDLISCIIQKKNLIANAVMVLNLIRRQNFIVNQDTMENLIVILMVLMANAIMVLVESDSEAEFHRKPRHHEKPNRHSHGFGPVNVEIDLEVVPVVNLRLMIIFICPFMILGSVDMGFEVVLTIDLKLKNLIIFLGNILMDSVLVENLGLNKMKSHSIMENLEIVNARFEVREDVKEFPHKHRHHGGPPSFRTYEHGRRNKYEHGPRGRFEKELKNHSDHSENYGHENRLRGHRFEHSRHGSGSDYSSKSFRHHRGDQKEEKDDESKDEDNEGKNRDDEGKEDNEGKNGDDKGEEEENGESREYYIIAGDK</sequence>
<evidence type="ECO:0000313" key="1">
    <source>
        <dbReference type="EMBL" id="CAG8573264.1"/>
    </source>
</evidence>
<organism evidence="1 2">
    <name type="scientific">Acaulospora colombiana</name>
    <dbReference type="NCBI Taxonomy" id="27376"/>
    <lineage>
        <taxon>Eukaryota</taxon>
        <taxon>Fungi</taxon>
        <taxon>Fungi incertae sedis</taxon>
        <taxon>Mucoromycota</taxon>
        <taxon>Glomeromycotina</taxon>
        <taxon>Glomeromycetes</taxon>
        <taxon>Diversisporales</taxon>
        <taxon>Acaulosporaceae</taxon>
        <taxon>Acaulospora</taxon>
    </lineage>
</organism>
<gene>
    <name evidence="1" type="ORF">ACOLOM_LOCUS5681</name>
</gene>
<proteinExistence type="predicted"/>
<dbReference type="Proteomes" id="UP000789525">
    <property type="component" value="Unassembled WGS sequence"/>
</dbReference>
<comment type="caution">
    <text evidence="1">The sequence shown here is derived from an EMBL/GenBank/DDBJ whole genome shotgun (WGS) entry which is preliminary data.</text>
</comment>
<keyword evidence="2" id="KW-1185">Reference proteome</keyword>
<reference evidence="1" key="1">
    <citation type="submission" date="2021-06" db="EMBL/GenBank/DDBJ databases">
        <authorList>
            <person name="Kallberg Y."/>
            <person name="Tangrot J."/>
            <person name="Rosling A."/>
        </authorList>
    </citation>
    <scope>NUCLEOTIDE SEQUENCE</scope>
    <source>
        <strain evidence="1">CL356</strain>
    </source>
</reference>